<dbReference type="EMBL" id="KB469659">
    <property type="protein sequence ID" value="EPQ49760.1"/>
    <property type="molecule type" value="Genomic_DNA"/>
</dbReference>
<dbReference type="KEGG" id="gtr:GLOTRDRAFT_50897"/>
<dbReference type="Proteomes" id="UP000030669">
    <property type="component" value="Unassembled WGS sequence"/>
</dbReference>
<dbReference type="OrthoDB" id="2629491at2759"/>
<dbReference type="eggNOG" id="ENOG502QZYJ">
    <property type="taxonomic scope" value="Eukaryota"/>
</dbReference>
<keyword evidence="3" id="KW-1185">Reference proteome</keyword>
<dbReference type="GeneID" id="19306840"/>
<dbReference type="KEGG" id="gtr:GLOTRDRAFT_51633"/>
<reference evidence="2 3" key="1">
    <citation type="journal article" date="2012" name="Science">
        <title>The Paleozoic origin of enzymatic lignin decomposition reconstructed from 31 fungal genomes.</title>
        <authorList>
            <person name="Floudas D."/>
            <person name="Binder M."/>
            <person name="Riley R."/>
            <person name="Barry K."/>
            <person name="Blanchette R.A."/>
            <person name="Henrissat B."/>
            <person name="Martinez A.T."/>
            <person name="Otillar R."/>
            <person name="Spatafora J.W."/>
            <person name="Yadav J.S."/>
            <person name="Aerts A."/>
            <person name="Benoit I."/>
            <person name="Boyd A."/>
            <person name="Carlson A."/>
            <person name="Copeland A."/>
            <person name="Coutinho P.M."/>
            <person name="de Vries R.P."/>
            <person name="Ferreira P."/>
            <person name="Findley K."/>
            <person name="Foster B."/>
            <person name="Gaskell J."/>
            <person name="Glotzer D."/>
            <person name="Gorecki P."/>
            <person name="Heitman J."/>
            <person name="Hesse C."/>
            <person name="Hori C."/>
            <person name="Igarashi K."/>
            <person name="Jurgens J.A."/>
            <person name="Kallen N."/>
            <person name="Kersten P."/>
            <person name="Kohler A."/>
            <person name="Kuees U."/>
            <person name="Kumar T.K.A."/>
            <person name="Kuo A."/>
            <person name="LaButti K."/>
            <person name="Larrondo L.F."/>
            <person name="Lindquist E."/>
            <person name="Ling A."/>
            <person name="Lombard V."/>
            <person name="Lucas S."/>
            <person name="Lundell T."/>
            <person name="Martin R."/>
            <person name="McLaughlin D.J."/>
            <person name="Morgenstern I."/>
            <person name="Morin E."/>
            <person name="Murat C."/>
            <person name="Nagy L.G."/>
            <person name="Nolan M."/>
            <person name="Ohm R.A."/>
            <person name="Patyshakuliyeva A."/>
            <person name="Rokas A."/>
            <person name="Ruiz-Duenas F.J."/>
            <person name="Sabat G."/>
            <person name="Salamov A."/>
            <person name="Samejima M."/>
            <person name="Schmutz J."/>
            <person name="Slot J.C."/>
            <person name="St John F."/>
            <person name="Stenlid J."/>
            <person name="Sun H."/>
            <person name="Sun S."/>
            <person name="Syed K."/>
            <person name="Tsang A."/>
            <person name="Wiebenga A."/>
            <person name="Young D."/>
            <person name="Pisabarro A."/>
            <person name="Eastwood D.C."/>
            <person name="Martin F."/>
            <person name="Cullen D."/>
            <person name="Grigoriev I.V."/>
            <person name="Hibbett D.S."/>
        </authorList>
    </citation>
    <scope>NUCLEOTIDE SEQUENCE [LARGE SCALE GENOMIC DNA]</scope>
    <source>
        <strain evidence="2 3">ATCC 11539</strain>
    </source>
</reference>
<dbReference type="EMBL" id="KB469323">
    <property type="protein sequence ID" value="EPQ50224.1"/>
    <property type="molecule type" value="Genomic_DNA"/>
</dbReference>
<accession>S7RCU2</accession>
<organism evidence="2 3">
    <name type="scientific">Gloeophyllum trabeum (strain ATCC 11539 / FP-39264 / Madison 617)</name>
    <name type="common">Brown rot fungus</name>
    <dbReference type="NCBI Taxonomy" id="670483"/>
    <lineage>
        <taxon>Eukaryota</taxon>
        <taxon>Fungi</taxon>
        <taxon>Dikarya</taxon>
        <taxon>Basidiomycota</taxon>
        <taxon>Agaricomycotina</taxon>
        <taxon>Agaricomycetes</taxon>
        <taxon>Gloeophyllales</taxon>
        <taxon>Gloeophyllaceae</taxon>
        <taxon>Gloeophyllum</taxon>
    </lineage>
</organism>
<evidence type="ECO:0000313" key="1">
    <source>
        <dbReference type="EMBL" id="EPQ49760.1"/>
    </source>
</evidence>
<dbReference type="RefSeq" id="XP_007871319.1">
    <property type="nucleotide sequence ID" value="XM_007873128.1"/>
</dbReference>
<dbReference type="GeneID" id="19306768"/>
<name>S7RCU2_GLOTA</name>
<protein>
    <submittedName>
        <fullName evidence="2">Uncharacterized protein</fullName>
    </submittedName>
</protein>
<gene>
    <name evidence="2" type="ORF">GLOTRDRAFT_50897</name>
    <name evidence="1" type="ORF">GLOTRDRAFT_51633</name>
</gene>
<dbReference type="RefSeq" id="XP_007871784.1">
    <property type="nucleotide sequence ID" value="XM_007873593.1"/>
</dbReference>
<proteinExistence type="predicted"/>
<dbReference type="AlphaFoldDB" id="S7RCU2"/>
<evidence type="ECO:0000313" key="3">
    <source>
        <dbReference type="Proteomes" id="UP000030669"/>
    </source>
</evidence>
<sequence length="85" mass="9800">NLNLSKSFRFNIKGHKKYFLTGMVYHGEYHFNCRFIDKTGTIWYNDGITTGKQCVIEGTLSNTDMTDLTKCKGKDISLVIYAQCY</sequence>
<dbReference type="OMA" id="CGERISQ"/>
<dbReference type="HOGENOM" id="CLU_161516_1_0_1"/>
<feature type="non-terminal residue" evidence="2">
    <location>
        <position position="1"/>
    </location>
</feature>
<evidence type="ECO:0000313" key="2">
    <source>
        <dbReference type="EMBL" id="EPQ50224.1"/>
    </source>
</evidence>